<organism evidence="6 7">
    <name type="scientific">Aliidongia dinghuensis</name>
    <dbReference type="NCBI Taxonomy" id="1867774"/>
    <lineage>
        <taxon>Bacteria</taxon>
        <taxon>Pseudomonadati</taxon>
        <taxon>Pseudomonadota</taxon>
        <taxon>Alphaproteobacteria</taxon>
        <taxon>Rhodospirillales</taxon>
        <taxon>Dongiaceae</taxon>
        <taxon>Aliidongia</taxon>
    </lineage>
</organism>
<dbReference type="InterPro" id="IPR009061">
    <property type="entry name" value="DNA-bd_dom_put_sf"/>
</dbReference>
<evidence type="ECO:0000259" key="5">
    <source>
        <dbReference type="PROSITE" id="PS50937"/>
    </source>
</evidence>
<name>A0A8J3E1H1_9PROT</name>
<dbReference type="EMBL" id="BMJQ01000001">
    <property type="protein sequence ID" value="GGE99848.1"/>
    <property type="molecule type" value="Genomic_DNA"/>
</dbReference>
<evidence type="ECO:0000313" key="7">
    <source>
        <dbReference type="Proteomes" id="UP000646365"/>
    </source>
</evidence>
<evidence type="ECO:0000256" key="1">
    <source>
        <dbReference type="ARBA" id="ARBA00022491"/>
    </source>
</evidence>
<keyword evidence="1" id="KW-0678">Repressor</keyword>
<evidence type="ECO:0000313" key="6">
    <source>
        <dbReference type="EMBL" id="GGE99848.1"/>
    </source>
</evidence>
<dbReference type="SMART" id="SM00422">
    <property type="entry name" value="HTH_MERR"/>
    <property type="match status" value="1"/>
</dbReference>
<evidence type="ECO:0000256" key="4">
    <source>
        <dbReference type="ARBA" id="ARBA00023163"/>
    </source>
</evidence>
<dbReference type="AlphaFoldDB" id="A0A8J3E1H1"/>
<dbReference type="InterPro" id="IPR047057">
    <property type="entry name" value="MerR_fam"/>
</dbReference>
<accession>A0A8J3E1H1</accession>
<dbReference type="InterPro" id="IPR000551">
    <property type="entry name" value="MerR-type_HTH_dom"/>
</dbReference>
<dbReference type="GO" id="GO:0003677">
    <property type="term" value="F:DNA binding"/>
    <property type="evidence" value="ECO:0007669"/>
    <property type="project" value="UniProtKB-KW"/>
</dbReference>
<reference evidence="6" key="2">
    <citation type="submission" date="2020-09" db="EMBL/GenBank/DDBJ databases">
        <authorList>
            <person name="Sun Q."/>
            <person name="Zhou Y."/>
        </authorList>
    </citation>
    <scope>NUCLEOTIDE SEQUENCE</scope>
    <source>
        <strain evidence="6">CGMCC 1.15725</strain>
    </source>
</reference>
<keyword evidence="2" id="KW-0805">Transcription regulation</keyword>
<dbReference type="Gene3D" id="1.10.1660.10">
    <property type="match status" value="1"/>
</dbReference>
<evidence type="ECO:0000256" key="2">
    <source>
        <dbReference type="ARBA" id="ARBA00023015"/>
    </source>
</evidence>
<dbReference type="Proteomes" id="UP000646365">
    <property type="component" value="Unassembled WGS sequence"/>
</dbReference>
<dbReference type="GO" id="GO:0003700">
    <property type="term" value="F:DNA-binding transcription factor activity"/>
    <property type="evidence" value="ECO:0007669"/>
    <property type="project" value="InterPro"/>
</dbReference>
<proteinExistence type="predicted"/>
<keyword evidence="3" id="KW-0238">DNA-binding</keyword>
<reference evidence="6" key="1">
    <citation type="journal article" date="2014" name="Int. J. Syst. Evol. Microbiol.">
        <title>Complete genome sequence of Corynebacterium casei LMG S-19264T (=DSM 44701T), isolated from a smear-ripened cheese.</title>
        <authorList>
            <consortium name="US DOE Joint Genome Institute (JGI-PGF)"/>
            <person name="Walter F."/>
            <person name="Albersmeier A."/>
            <person name="Kalinowski J."/>
            <person name="Ruckert C."/>
        </authorList>
    </citation>
    <scope>NUCLEOTIDE SEQUENCE</scope>
    <source>
        <strain evidence="6">CGMCC 1.15725</strain>
    </source>
</reference>
<dbReference type="RefSeq" id="WP_189041470.1">
    <property type="nucleotide sequence ID" value="NZ_BMJQ01000001.1"/>
</dbReference>
<keyword evidence="4" id="KW-0804">Transcription</keyword>
<dbReference type="PANTHER" id="PTHR30204:SF69">
    <property type="entry name" value="MERR-FAMILY TRANSCRIPTIONAL REGULATOR"/>
    <property type="match status" value="1"/>
</dbReference>
<protein>
    <submittedName>
        <fullName evidence="6">MerR family transcriptional regulator</fullName>
    </submittedName>
</protein>
<dbReference type="Pfam" id="PF13411">
    <property type="entry name" value="MerR_1"/>
    <property type="match status" value="1"/>
</dbReference>
<dbReference type="SUPFAM" id="SSF46955">
    <property type="entry name" value="Putative DNA-binding domain"/>
    <property type="match status" value="1"/>
</dbReference>
<dbReference type="PANTHER" id="PTHR30204">
    <property type="entry name" value="REDOX-CYCLING DRUG-SENSING TRANSCRIPTIONAL ACTIVATOR SOXR"/>
    <property type="match status" value="1"/>
</dbReference>
<dbReference type="PROSITE" id="PS50937">
    <property type="entry name" value="HTH_MERR_2"/>
    <property type="match status" value="1"/>
</dbReference>
<feature type="domain" description="HTH merR-type" evidence="5">
    <location>
        <begin position="1"/>
        <end position="70"/>
    </location>
</feature>
<sequence length="137" mass="15762">MLIAEFSRRTGLTKDTIRFYVKRGLLKPDVGTNTSNRYQSFDAEQVERALIIRHAQLLGFTLQEIAVFDAEYSRAGMSEARLIELMRGRVALIDERIEKLERSRDYFLRKIAWIEGGSKGEPPSLLESVGDPRRVCR</sequence>
<comment type="caution">
    <text evidence="6">The sequence shown here is derived from an EMBL/GenBank/DDBJ whole genome shotgun (WGS) entry which is preliminary data.</text>
</comment>
<keyword evidence="7" id="KW-1185">Reference proteome</keyword>
<gene>
    <name evidence="6" type="primary">merR</name>
    <name evidence="6" type="ORF">GCM10011611_01790</name>
</gene>
<evidence type="ECO:0000256" key="3">
    <source>
        <dbReference type="ARBA" id="ARBA00023125"/>
    </source>
</evidence>